<gene>
    <name evidence="2" type="ORF">PoB_003475900</name>
</gene>
<evidence type="ECO:0000313" key="3">
    <source>
        <dbReference type="Proteomes" id="UP000735302"/>
    </source>
</evidence>
<evidence type="ECO:0000313" key="2">
    <source>
        <dbReference type="EMBL" id="GFO08254.1"/>
    </source>
</evidence>
<keyword evidence="3" id="KW-1185">Reference proteome</keyword>
<dbReference type="GO" id="GO:0043124">
    <property type="term" value="P:negative regulation of canonical NF-kappaB signal transduction"/>
    <property type="evidence" value="ECO:0007669"/>
    <property type="project" value="TreeGrafter"/>
</dbReference>
<feature type="region of interest" description="Disordered" evidence="1">
    <location>
        <begin position="208"/>
        <end position="261"/>
    </location>
</feature>
<dbReference type="GO" id="GO:0005737">
    <property type="term" value="C:cytoplasm"/>
    <property type="evidence" value="ECO:0007669"/>
    <property type="project" value="TreeGrafter"/>
</dbReference>
<dbReference type="SUPFAM" id="SSF50978">
    <property type="entry name" value="WD40 repeat-like"/>
    <property type="match status" value="1"/>
</dbReference>
<dbReference type="Proteomes" id="UP000735302">
    <property type="component" value="Unassembled WGS sequence"/>
</dbReference>
<feature type="compositionally biased region" description="Low complexity" evidence="1">
    <location>
        <begin position="224"/>
        <end position="250"/>
    </location>
</feature>
<dbReference type="InterPro" id="IPR015943">
    <property type="entry name" value="WD40/YVTN_repeat-like_dom_sf"/>
</dbReference>
<organism evidence="2 3">
    <name type="scientific">Plakobranchus ocellatus</name>
    <dbReference type="NCBI Taxonomy" id="259542"/>
    <lineage>
        <taxon>Eukaryota</taxon>
        <taxon>Metazoa</taxon>
        <taxon>Spiralia</taxon>
        <taxon>Lophotrochozoa</taxon>
        <taxon>Mollusca</taxon>
        <taxon>Gastropoda</taxon>
        <taxon>Heterobranchia</taxon>
        <taxon>Euthyneura</taxon>
        <taxon>Panpulmonata</taxon>
        <taxon>Sacoglossa</taxon>
        <taxon>Placobranchoidea</taxon>
        <taxon>Plakobranchidae</taxon>
        <taxon>Plakobranchus</taxon>
    </lineage>
</organism>
<dbReference type="GO" id="GO:0046330">
    <property type="term" value="P:positive regulation of JNK cascade"/>
    <property type="evidence" value="ECO:0007669"/>
    <property type="project" value="TreeGrafter"/>
</dbReference>
<dbReference type="AlphaFoldDB" id="A0AAV4AKJ6"/>
<feature type="compositionally biased region" description="Polar residues" evidence="1">
    <location>
        <begin position="208"/>
        <end position="223"/>
    </location>
</feature>
<dbReference type="EMBL" id="BLXT01003952">
    <property type="protein sequence ID" value="GFO08254.1"/>
    <property type="molecule type" value="Genomic_DNA"/>
</dbReference>
<dbReference type="InterPro" id="IPR055292">
    <property type="entry name" value="MABP1"/>
</dbReference>
<sequence>MLRGHSFGIKTAIFSPRMREIIVVGDAQDMMISVWTWPGKVMESLNKFSDEIFAMDVSSDSQYFVTVGNKHVKFYYLETKRWQGNVDHTCPIPLNCRYGMLDNLKENCFCDVACGRGHNQYVFVISTSGILCQINSNRFLERWVNVNMARAFCLSTDGDHVFVGGCQGVIRMFNAFNLKIVLTLPRPHCLGLDISQVTRSCEEAIQPSRGTRVNRQRQANLSPSVESAAAAATVTTEGTSRHSNSNIGSSSDEDEADQRRPGAKALTFDRCHQNLTVVYEDHSLYIWGRLPSRRDGQVFDFHKRLETSSSLS</sequence>
<keyword evidence="2" id="KW-0418">Kinase</keyword>
<dbReference type="PANTHER" id="PTHR44813:SF1">
    <property type="entry name" value="MITOGEN-ACTIVATED PROTEIN KINASE-BINDING PROTEIN 1"/>
    <property type="match status" value="1"/>
</dbReference>
<dbReference type="InterPro" id="IPR036322">
    <property type="entry name" value="WD40_repeat_dom_sf"/>
</dbReference>
<dbReference type="GO" id="GO:0016301">
    <property type="term" value="F:kinase activity"/>
    <property type="evidence" value="ECO:0007669"/>
    <property type="project" value="UniProtKB-KW"/>
</dbReference>
<comment type="caution">
    <text evidence="2">The sequence shown here is derived from an EMBL/GenBank/DDBJ whole genome shotgun (WGS) entry which is preliminary data.</text>
</comment>
<dbReference type="Gene3D" id="2.130.10.10">
    <property type="entry name" value="YVTN repeat-like/Quinoprotein amine dehydrogenase"/>
    <property type="match status" value="1"/>
</dbReference>
<accession>A0AAV4AKJ6</accession>
<name>A0AAV4AKJ6_9GAST</name>
<reference evidence="2 3" key="1">
    <citation type="journal article" date="2021" name="Elife">
        <title>Chloroplast acquisition without the gene transfer in kleptoplastic sea slugs, Plakobranchus ocellatus.</title>
        <authorList>
            <person name="Maeda T."/>
            <person name="Takahashi S."/>
            <person name="Yoshida T."/>
            <person name="Shimamura S."/>
            <person name="Takaki Y."/>
            <person name="Nagai Y."/>
            <person name="Toyoda A."/>
            <person name="Suzuki Y."/>
            <person name="Arimoto A."/>
            <person name="Ishii H."/>
            <person name="Satoh N."/>
            <person name="Nishiyama T."/>
            <person name="Hasebe M."/>
            <person name="Maruyama T."/>
            <person name="Minagawa J."/>
            <person name="Obokata J."/>
            <person name="Shigenobu S."/>
        </authorList>
    </citation>
    <scope>NUCLEOTIDE SEQUENCE [LARGE SCALE GENOMIC DNA]</scope>
</reference>
<evidence type="ECO:0000256" key="1">
    <source>
        <dbReference type="SAM" id="MobiDB-lite"/>
    </source>
</evidence>
<dbReference type="PANTHER" id="PTHR44813">
    <property type="entry name" value="MITOGEN-ACTIVATED PROTEIN KINASE-BINDING PROTEIN 1"/>
    <property type="match status" value="1"/>
</dbReference>
<proteinExistence type="predicted"/>
<keyword evidence="2" id="KW-0808">Transferase</keyword>
<protein>
    <submittedName>
        <fullName evidence="2">Mitogen-activated protein kinase-binding protein 1</fullName>
    </submittedName>
</protein>